<proteinExistence type="predicted"/>
<keyword evidence="1" id="KW-0614">Plasmid</keyword>
<evidence type="ECO:0000313" key="1">
    <source>
        <dbReference type="EMBL" id="AIS02526.1"/>
    </source>
</evidence>
<protein>
    <submittedName>
        <fullName evidence="1">Uncharacterized protein</fullName>
    </submittedName>
</protein>
<accession>A0A089Z9V7</accession>
<gene>
    <name evidence="1" type="ORF">SGLAU_32980</name>
</gene>
<sequence length="61" mass="7161">MIVQETRLDLPLPDPPEPLEDCGVCQALVKQRKQARAAGDWSRVTNCNVEIRNHHRARWWR</sequence>
<evidence type="ECO:0000313" key="2">
    <source>
        <dbReference type="Proteomes" id="UP000029482"/>
    </source>
</evidence>
<reference evidence="2" key="1">
    <citation type="journal article" date="2015" name="J. Biotechnol.">
        <title>Complete genome sequence of the actinobacterium Streptomyces glaucescens GLA.O (DSM 40922) consisting of a linear chromosome and one linear plasmid.</title>
        <authorList>
            <person name="Ortseifen V."/>
            <person name="Winkler A."/>
            <person name="Albersmeier A."/>
            <person name="Wendler S."/>
            <person name="Puhler A."/>
            <person name="Kalinowski J."/>
            <person name="Ruckert C."/>
        </authorList>
    </citation>
    <scope>NUCLEOTIDE SEQUENCE [LARGE SCALE GENOMIC DNA]</scope>
    <source>
        <strain evidence="2">DSM 40922 / GLA O</strain>
        <plasmid evidence="2">pSglau1</plasmid>
    </source>
</reference>
<dbReference type="EMBL" id="CP009439">
    <property type="protein sequence ID" value="AIS02526.1"/>
    <property type="molecule type" value="Genomic_DNA"/>
</dbReference>
<dbReference type="KEGG" id="sgu:SGLAU_32980"/>
<dbReference type="Proteomes" id="UP000029482">
    <property type="component" value="Plasmid pSglau1"/>
</dbReference>
<dbReference type="HOGENOM" id="CLU_206661_0_0_11"/>
<keyword evidence="2" id="KW-1185">Reference proteome</keyword>
<name>A0A089Z9V7_STRGA</name>
<dbReference type="AlphaFoldDB" id="A0A089Z9V7"/>
<organism evidence="1 2">
    <name type="scientific">Streptomyces glaucescens</name>
    <dbReference type="NCBI Taxonomy" id="1907"/>
    <lineage>
        <taxon>Bacteria</taxon>
        <taxon>Bacillati</taxon>
        <taxon>Actinomycetota</taxon>
        <taxon>Actinomycetes</taxon>
        <taxon>Kitasatosporales</taxon>
        <taxon>Streptomycetaceae</taxon>
        <taxon>Streptomyces</taxon>
    </lineage>
</organism>
<dbReference type="eggNOG" id="ENOG5031XNP">
    <property type="taxonomic scope" value="Bacteria"/>
</dbReference>
<geneLocation type="plasmid" evidence="1 2">
    <name>pSglau1</name>
</geneLocation>